<sequence>MINGIDALISERNLLQTCPLIALKDTRIGIDLDVYLHSLLTNPESYEPFVAALGGAPLSLISYIVDDLKNLEHKRIKPVFVLSGLPPARKTRPFQLDDPKTRLRGLAWEAYEEGDVERMQDLLTKSGSLDTSDLIRSVLRAFRQRNVEFIAAPYLASGQLVSLERHPRGYVHALWGSTSLFLFQRVDRVIQSMNLSAGTFTYVSKASVMSELGVRNEDEFLDVGILAGWEHGTTFPPLADGTLGPLPAGAAAAAAAASQGKEGAGAPLSPEHKPVNLRHLVEALRQYRGGVGLCHAFSEHPEVKARQYIDQFYKSRSMIKFSMVVRAEDGAVLPLPLASSPTMNLSSAGSNGALIPNGPPTNSIPSHSEIPSDLDQIFSAHLPDEVFLHISRALISSHVHSWLTSGYLVQSAPLDNGETAEYRHFVRDALTEQPQSPNCVAIALACSALHPYWGSRRVNVVYWWAPDSERPIPHDSKATQQLISRVHQWNVPVTFVDEELRRQNSSTIDIALCLGATGSNELANRTKTPRRQQSGSQLEKKDEIVANIIWRMLELRGFLNHDHLHTPYARALHLGLRLSRLNDKLQEPLYLAFELIRAGALHANFYTWPATAPSTDGAGKRNGVQSSSTTQAGVPGEPHVFSGGPSYGETDEEKKYLLLVMRSLSLLPMQYKAEPWTAPVSRELLVFNSFVKSMGRSMRHLVEMIASTMLLRGDARRARDDYLDIGLSLPFQSDTNTGLGVVIKCYIEAFLAFHGAAPTEEEVARGDSEVKESKENVLSMLEGTFGNVRDVRNELQRGFRYWACLMVGVRQLVEKESISKDLAQQFEGADKWLKPFSV</sequence>
<reference evidence="7 8" key="1">
    <citation type="journal article" date="2018" name="Mol. Biol. Evol.">
        <title>Broad Genomic Sampling Reveals a Smut Pathogenic Ancestry of the Fungal Clade Ustilaginomycotina.</title>
        <authorList>
            <person name="Kijpornyongpan T."/>
            <person name="Mondo S.J."/>
            <person name="Barry K."/>
            <person name="Sandor L."/>
            <person name="Lee J."/>
            <person name="Lipzen A."/>
            <person name="Pangilinan J."/>
            <person name="LaButti K."/>
            <person name="Hainaut M."/>
            <person name="Henrissat B."/>
            <person name="Grigoriev I.V."/>
            <person name="Spatafora J.W."/>
            <person name="Aime M.C."/>
        </authorList>
    </citation>
    <scope>NUCLEOTIDE SEQUENCE [LARGE SCALE GENOMIC DNA]</scope>
    <source>
        <strain evidence="7 8">MCA 4718</strain>
    </source>
</reference>
<dbReference type="PANTHER" id="PTHR11081">
    <property type="entry name" value="FLAP ENDONUCLEASE FAMILY MEMBER"/>
    <property type="match status" value="1"/>
</dbReference>
<comment type="similarity">
    <text evidence="2">Belongs to the XPG/RAD2 endonuclease family.</text>
</comment>
<dbReference type="CDD" id="cd09902">
    <property type="entry name" value="H3TH_MKT1"/>
    <property type="match status" value="1"/>
</dbReference>
<evidence type="ECO:0000259" key="4">
    <source>
        <dbReference type="Pfam" id="PF00752"/>
    </source>
</evidence>
<dbReference type="EMBL" id="KZ819322">
    <property type="protein sequence ID" value="PWN23080.1"/>
    <property type="molecule type" value="Genomic_DNA"/>
</dbReference>
<dbReference type="CDD" id="cd09858">
    <property type="entry name" value="PIN_MKT1"/>
    <property type="match status" value="1"/>
</dbReference>
<dbReference type="InterPro" id="IPR022040">
    <property type="entry name" value="MKT1_N"/>
</dbReference>
<evidence type="ECO:0000256" key="2">
    <source>
        <dbReference type="ARBA" id="ARBA00024023"/>
    </source>
</evidence>
<dbReference type="GO" id="GO:0006417">
    <property type="term" value="P:regulation of translation"/>
    <property type="evidence" value="ECO:0007669"/>
    <property type="project" value="UniProtKB-KW"/>
</dbReference>
<protein>
    <recommendedName>
        <fullName evidence="9">PIN domain-like protein</fullName>
    </recommendedName>
</protein>
<feature type="region of interest" description="Disordered" evidence="3">
    <location>
        <begin position="349"/>
        <end position="368"/>
    </location>
</feature>
<dbReference type="InterPro" id="IPR037314">
    <property type="entry name" value="MKT1_H3TH"/>
</dbReference>
<keyword evidence="8" id="KW-1185">Reference proteome</keyword>
<dbReference type="InterPro" id="IPR022039">
    <property type="entry name" value="MKT1_C"/>
</dbReference>
<dbReference type="Pfam" id="PF12246">
    <property type="entry name" value="MKT1_C"/>
    <property type="match status" value="1"/>
</dbReference>
<dbReference type="GO" id="GO:0003730">
    <property type="term" value="F:mRNA 3'-UTR binding"/>
    <property type="evidence" value="ECO:0007669"/>
    <property type="project" value="TreeGrafter"/>
</dbReference>
<name>A0A316UCX6_9BASI</name>
<dbReference type="Proteomes" id="UP000245942">
    <property type="component" value="Unassembled WGS sequence"/>
</dbReference>
<dbReference type="GO" id="GO:0004518">
    <property type="term" value="F:nuclease activity"/>
    <property type="evidence" value="ECO:0007669"/>
    <property type="project" value="InterPro"/>
</dbReference>
<dbReference type="RefSeq" id="XP_025350240.1">
    <property type="nucleotide sequence ID" value="XM_025489054.1"/>
</dbReference>
<dbReference type="PANTHER" id="PTHR11081:SF32">
    <property type="entry name" value="POST-TRANSCRIPTIONAL REGULATOR MKT1"/>
    <property type="match status" value="1"/>
</dbReference>
<dbReference type="SUPFAM" id="SSF88723">
    <property type="entry name" value="PIN domain-like"/>
    <property type="match status" value="1"/>
</dbReference>
<evidence type="ECO:0008006" key="9">
    <source>
        <dbReference type="Google" id="ProtNLM"/>
    </source>
</evidence>
<dbReference type="Gene3D" id="3.40.50.1010">
    <property type="entry name" value="5'-nuclease"/>
    <property type="match status" value="1"/>
</dbReference>
<feature type="domain" description="XPG N-terminal" evidence="4">
    <location>
        <begin position="2"/>
        <end position="91"/>
    </location>
</feature>
<feature type="domain" description="Post-transcriptional regulator MKT1 C-terminal" evidence="5">
    <location>
        <begin position="551"/>
        <end position="834"/>
    </location>
</feature>
<dbReference type="GeneID" id="37010788"/>
<keyword evidence="1" id="KW-0810">Translation regulation</keyword>
<evidence type="ECO:0000256" key="1">
    <source>
        <dbReference type="ARBA" id="ARBA00022845"/>
    </source>
</evidence>
<dbReference type="Pfam" id="PF12247">
    <property type="entry name" value="MKT1_N"/>
    <property type="match status" value="1"/>
</dbReference>
<evidence type="ECO:0000313" key="8">
    <source>
        <dbReference type="Proteomes" id="UP000245942"/>
    </source>
</evidence>
<proteinExistence type="inferred from homology"/>
<accession>A0A316UCX6</accession>
<dbReference type="STRING" id="1684307.A0A316UCX6"/>
<dbReference type="AlphaFoldDB" id="A0A316UCX6"/>
<gene>
    <name evidence="7" type="ORF">BCV69DRAFT_107267</name>
</gene>
<evidence type="ECO:0000259" key="6">
    <source>
        <dbReference type="Pfam" id="PF12247"/>
    </source>
</evidence>
<evidence type="ECO:0000313" key="7">
    <source>
        <dbReference type="EMBL" id="PWN23080.1"/>
    </source>
</evidence>
<dbReference type="Pfam" id="PF00752">
    <property type="entry name" value="XPG_N"/>
    <property type="match status" value="1"/>
</dbReference>
<evidence type="ECO:0000259" key="5">
    <source>
        <dbReference type="Pfam" id="PF12246"/>
    </source>
</evidence>
<dbReference type="InterPro" id="IPR006084">
    <property type="entry name" value="XPG/Rad2"/>
</dbReference>
<feature type="domain" description="Post-transcriptional regulator MKT1 N-terminal" evidence="6">
    <location>
        <begin position="371"/>
        <end position="464"/>
    </location>
</feature>
<evidence type="ECO:0000256" key="3">
    <source>
        <dbReference type="SAM" id="MobiDB-lite"/>
    </source>
</evidence>
<dbReference type="InterPro" id="IPR006085">
    <property type="entry name" value="XPG_DNA_repair_N"/>
</dbReference>
<dbReference type="OrthoDB" id="17262at2759"/>
<feature type="compositionally biased region" description="Polar residues" evidence="3">
    <location>
        <begin position="623"/>
        <end position="632"/>
    </location>
</feature>
<organism evidence="7 8">
    <name type="scientific">Pseudomicrostroma glucosiphilum</name>
    <dbReference type="NCBI Taxonomy" id="1684307"/>
    <lineage>
        <taxon>Eukaryota</taxon>
        <taxon>Fungi</taxon>
        <taxon>Dikarya</taxon>
        <taxon>Basidiomycota</taxon>
        <taxon>Ustilaginomycotina</taxon>
        <taxon>Exobasidiomycetes</taxon>
        <taxon>Microstromatales</taxon>
        <taxon>Microstromatales incertae sedis</taxon>
        <taxon>Pseudomicrostroma</taxon>
    </lineage>
</organism>
<dbReference type="InterPro" id="IPR029060">
    <property type="entry name" value="PIN-like_dom_sf"/>
</dbReference>
<feature type="region of interest" description="Disordered" evidence="3">
    <location>
        <begin position="616"/>
        <end position="649"/>
    </location>
</feature>